<dbReference type="Proteomes" id="UP000472320">
    <property type="component" value="Unassembled WGS sequence"/>
</dbReference>
<proteinExistence type="predicted"/>
<evidence type="ECO:0000313" key="2">
    <source>
        <dbReference type="EMBL" id="MTW13116.1"/>
    </source>
</evidence>
<reference evidence="2 3" key="1">
    <citation type="submission" date="2019-11" db="EMBL/GenBank/DDBJ databases">
        <title>Type strains purchased from KCTC, JCM and DSMZ.</title>
        <authorList>
            <person name="Lu H."/>
        </authorList>
    </citation>
    <scope>NUCLEOTIDE SEQUENCE [LARGE SCALE GENOMIC DNA]</scope>
    <source>
        <strain evidence="2 3">JCM 31587</strain>
    </source>
</reference>
<organism evidence="2 3">
    <name type="scientific">Massilia eburnea</name>
    <dbReference type="NCBI Taxonomy" id="1776165"/>
    <lineage>
        <taxon>Bacteria</taxon>
        <taxon>Pseudomonadati</taxon>
        <taxon>Pseudomonadota</taxon>
        <taxon>Betaproteobacteria</taxon>
        <taxon>Burkholderiales</taxon>
        <taxon>Oxalobacteraceae</taxon>
        <taxon>Telluria group</taxon>
        <taxon>Massilia</taxon>
    </lineage>
</organism>
<sequence>MKSNISFKTVAVLIGAVAWITATQARAETPSALSDEFKSGSLKLEYSVFGKGYTGADDLKRMYEEKKWEELVNSVVSKRFVINTYYFYLGAAAEGLGYPVAAYKYFELAAKTPEKCADYQTWTDTCVGFKFPNDAVTRMAGLSGAMGEEQNWLPGEGPRVFDLVGLVPTPIEDLLKPKPERSTVRDKFETDDEYKARVDKIKKGFLAVAPLNAKSNYNCQTSYDHAAGEYKISACLALVGGVPLREKHSELSPIRLSNAITSRDIRRDESEDYFYAGSYVWNQTIKVSRDEAKTLENELIVGIYSDDFLVTRKCRYCESTRKNDAFLKGSMTDTWMVIVRPTKVQRIVVYRAADSRVLYSFTPKS</sequence>
<dbReference type="OrthoDB" id="9181702at2"/>
<comment type="caution">
    <text evidence="2">The sequence shown here is derived from an EMBL/GenBank/DDBJ whole genome shotgun (WGS) entry which is preliminary data.</text>
</comment>
<accession>A0A6L6QN52</accession>
<keyword evidence="1" id="KW-0732">Signal</keyword>
<evidence type="ECO:0000256" key="1">
    <source>
        <dbReference type="SAM" id="SignalP"/>
    </source>
</evidence>
<evidence type="ECO:0000313" key="3">
    <source>
        <dbReference type="Proteomes" id="UP000472320"/>
    </source>
</evidence>
<feature type="chain" id="PRO_5026902908" description="Tetratricopeptide repeat protein" evidence="1">
    <location>
        <begin position="28"/>
        <end position="365"/>
    </location>
</feature>
<gene>
    <name evidence="2" type="ORF">GM658_21140</name>
</gene>
<dbReference type="AlphaFoldDB" id="A0A6L6QN52"/>
<feature type="signal peptide" evidence="1">
    <location>
        <begin position="1"/>
        <end position="27"/>
    </location>
</feature>
<dbReference type="EMBL" id="WNKX01000019">
    <property type="protein sequence ID" value="MTW13116.1"/>
    <property type="molecule type" value="Genomic_DNA"/>
</dbReference>
<keyword evidence="3" id="KW-1185">Reference proteome</keyword>
<evidence type="ECO:0008006" key="4">
    <source>
        <dbReference type="Google" id="ProtNLM"/>
    </source>
</evidence>
<name>A0A6L6QN52_9BURK</name>
<protein>
    <recommendedName>
        <fullName evidence="4">Tetratricopeptide repeat protein</fullName>
    </recommendedName>
</protein>